<dbReference type="Proteomes" id="UP001305414">
    <property type="component" value="Unassembled WGS sequence"/>
</dbReference>
<evidence type="ECO:0000313" key="5">
    <source>
        <dbReference type="Proteomes" id="UP001305414"/>
    </source>
</evidence>
<sequence length="263" mass="28448">MATHIFPAISHGLTGLGDWPNDGERELAMSPSPYSDALAQPPRGFPPSIQGPTVWWSGKDDVLSRPSTLELGSAGVAEVEQALKHFLGLGLDGNEVSHENFPLPVLGSQLRDCAVNIHRGNGICVVRGLAPEKYSAEDNTIIFLGLASYVADQRGMQNAKGAMLSHVYESKSWTVPREKRHGIHTNKGLVRPSCLSKDSDTNAAYQPFHNDMGCEVLAIHIRNCAAQGGQTYVASAAAIYNALMKTQPWAVHALAEQNWPVQM</sequence>
<evidence type="ECO:0000256" key="1">
    <source>
        <dbReference type="ARBA" id="ARBA00023002"/>
    </source>
</evidence>
<dbReference type="Pfam" id="PF02668">
    <property type="entry name" value="TauD"/>
    <property type="match status" value="1"/>
</dbReference>
<dbReference type="Gene3D" id="3.60.130.10">
    <property type="entry name" value="Clavaminate synthase-like"/>
    <property type="match status" value="1"/>
</dbReference>
<evidence type="ECO:0000313" key="4">
    <source>
        <dbReference type="EMBL" id="KAK5632818.1"/>
    </source>
</evidence>
<feature type="region of interest" description="Disordered" evidence="2">
    <location>
        <begin position="20"/>
        <end position="40"/>
    </location>
</feature>
<feature type="domain" description="TauD/TfdA-like" evidence="3">
    <location>
        <begin position="96"/>
        <end position="260"/>
    </location>
</feature>
<comment type="caution">
    <text evidence="4">The sequence shown here is derived from an EMBL/GenBank/DDBJ whole genome shotgun (WGS) entry which is preliminary data.</text>
</comment>
<dbReference type="EMBL" id="JAWHQM010000027">
    <property type="protein sequence ID" value="KAK5632818.1"/>
    <property type="molecule type" value="Genomic_DNA"/>
</dbReference>
<reference evidence="4 5" key="1">
    <citation type="submission" date="2023-10" db="EMBL/GenBank/DDBJ databases">
        <title>Draft genome sequence of Xylaria bambusicola isolate GMP-LS, the root and basal stem rot pathogen of sugarcane in Indonesia.</title>
        <authorList>
            <person name="Selvaraj P."/>
            <person name="Muralishankar V."/>
            <person name="Muruganantham S."/>
            <person name="Sp S."/>
            <person name="Haryani S."/>
            <person name="Lau K.J.X."/>
            <person name="Naqvi N.I."/>
        </authorList>
    </citation>
    <scope>NUCLEOTIDE SEQUENCE [LARGE SCALE GENOMIC DNA]</scope>
    <source>
        <strain evidence="4">GMP-LS</strain>
    </source>
</reference>
<gene>
    <name evidence="4" type="ORF">RRF57_008532</name>
</gene>
<dbReference type="InterPro" id="IPR003819">
    <property type="entry name" value="TauD/TfdA-like"/>
</dbReference>
<dbReference type="InterPro" id="IPR042098">
    <property type="entry name" value="TauD-like_sf"/>
</dbReference>
<name>A0AAN7UN81_9PEZI</name>
<protein>
    <recommendedName>
        <fullName evidence="3">TauD/TfdA-like domain-containing protein</fullName>
    </recommendedName>
</protein>
<evidence type="ECO:0000256" key="2">
    <source>
        <dbReference type="SAM" id="MobiDB-lite"/>
    </source>
</evidence>
<keyword evidence="1" id="KW-0560">Oxidoreductase</keyword>
<dbReference type="GO" id="GO:0016491">
    <property type="term" value="F:oxidoreductase activity"/>
    <property type="evidence" value="ECO:0007669"/>
    <property type="project" value="UniProtKB-KW"/>
</dbReference>
<accession>A0AAN7UN81</accession>
<dbReference type="SUPFAM" id="SSF51197">
    <property type="entry name" value="Clavaminate synthase-like"/>
    <property type="match status" value="1"/>
</dbReference>
<organism evidence="4 5">
    <name type="scientific">Xylaria bambusicola</name>
    <dbReference type="NCBI Taxonomy" id="326684"/>
    <lineage>
        <taxon>Eukaryota</taxon>
        <taxon>Fungi</taxon>
        <taxon>Dikarya</taxon>
        <taxon>Ascomycota</taxon>
        <taxon>Pezizomycotina</taxon>
        <taxon>Sordariomycetes</taxon>
        <taxon>Xylariomycetidae</taxon>
        <taxon>Xylariales</taxon>
        <taxon>Xylariaceae</taxon>
        <taxon>Xylaria</taxon>
    </lineage>
</organism>
<keyword evidence="5" id="KW-1185">Reference proteome</keyword>
<evidence type="ECO:0000259" key="3">
    <source>
        <dbReference type="Pfam" id="PF02668"/>
    </source>
</evidence>
<proteinExistence type="predicted"/>
<dbReference type="AlphaFoldDB" id="A0AAN7UN81"/>